<sequence length="41" mass="4515">MAIKITLLISIATTTSSKENPACFGLKQKMVSIMVFLFLHS</sequence>
<protein>
    <submittedName>
        <fullName evidence="1">Uncharacterized protein</fullName>
    </submittedName>
</protein>
<evidence type="ECO:0000313" key="2">
    <source>
        <dbReference type="Proteomes" id="UP000008075"/>
    </source>
</evidence>
<evidence type="ECO:0000313" key="1">
    <source>
        <dbReference type="EMBL" id="CBJ92067.1"/>
    </source>
</evidence>
<accession>D3VCN2</accession>
<gene>
    <name evidence="1" type="ordered locus">XNC1_4042</name>
</gene>
<dbReference type="HOGENOM" id="CLU_3278949_0_0_6"/>
<dbReference type="AlphaFoldDB" id="D3VCN2"/>
<dbReference type="KEGG" id="xne:XNC1_4042"/>
<keyword evidence="2" id="KW-1185">Reference proteome</keyword>
<proteinExistence type="predicted"/>
<organism evidence="1 2">
    <name type="scientific">Xenorhabdus nematophila (strain ATCC 19061 / DSM 3370 / CCUG 14189 / LMG 1036 / NCIMB 9965 / AN6)</name>
    <dbReference type="NCBI Taxonomy" id="406817"/>
    <lineage>
        <taxon>Bacteria</taxon>
        <taxon>Pseudomonadati</taxon>
        <taxon>Pseudomonadota</taxon>
        <taxon>Gammaproteobacteria</taxon>
        <taxon>Enterobacterales</taxon>
        <taxon>Morganellaceae</taxon>
        <taxon>Xenorhabdus</taxon>
    </lineage>
</organism>
<dbReference type="Proteomes" id="UP000008075">
    <property type="component" value="Chromosome"/>
</dbReference>
<dbReference type="EMBL" id="FN667742">
    <property type="protein sequence ID" value="CBJ92067.1"/>
    <property type="molecule type" value="Genomic_DNA"/>
</dbReference>
<name>D3VCN2_XENNA</name>
<reference evidence="1 2" key="1">
    <citation type="journal article" date="2011" name="PLoS ONE">
        <title>The entomopathogenic bacterial endosymbionts xenorhabdus and photorhabdus: convergent lifestyles from divergent genomes.</title>
        <authorList>
            <person name="Chaston J.M."/>
            <person name="Suen G."/>
            <person name="Tucker S.L."/>
            <person name="Andersen A.W."/>
            <person name="Bhasin A."/>
            <person name="Bode E."/>
            <person name="Bode H.B."/>
            <person name="Brachmann A.O."/>
            <person name="Cowles C.E."/>
            <person name="Cowles K.N."/>
            <person name="Darby C."/>
            <person name="de Leon L."/>
            <person name="Drace K."/>
            <person name="Du Z."/>
            <person name="Givaudan A."/>
            <person name="Herbert Tran E.E."/>
            <person name="Jewell K.A."/>
            <person name="Knack J.J."/>
            <person name="Krasomil-Osterfeld K.C."/>
            <person name="Kukor R."/>
            <person name="Lanois A."/>
            <person name="Latreille P."/>
            <person name="Leimgruber N.K."/>
            <person name="Lipke C.M."/>
            <person name="Liu R."/>
            <person name="Lu X."/>
            <person name="Martens E.C."/>
            <person name="Marri P.R."/>
            <person name="Medigue C."/>
            <person name="Menard M.L."/>
            <person name="Miller N.M."/>
            <person name="Morales-Soto N."/>
            <person name="Norton S."/>
            <person name="Ogier J.C."/>
            <person name="Orchard S.S."/>
            <person name="Park D."/>
            <person name="Park Y."/>
            <person name="Qurollo B.A."/>
            <person name="Sugar D.R."/>
            <person name="Richards G.R."/>
            <person name="Rouy Z."/>
            <person name="Slominski B."/>
            <person name="Slominski K."/>
            <person name="Snyder H."/>
            <person name="Tjaden B.C."/>
            <person name="van der Hoeven R."/>
            <person name="Welch R.D."/>
            <person name="Wheeler C."/>
            <person name="Xiang B."/>
            <person name="Barbazuk B."/>
            <person name="Gaudriault S."/>
            <person name="Goodner B."/>
            <person name="Slater S.C."/>
            <person name="Forst S."/>
            <person name="Goldman B.S."/>
            <person name="Goodrich-Blair H."/>
        </authorList>
    </citation>
    <scope>NUCLEOTIDE SEQUENCE [LARGE SCALE GENOMIC DNA]</scope>
    <source>
        <strain evidence="2">ATCC 19061 / DSM 3370 / CCUG 14189 / LMG 1036 / NCIMB 9965 / AN6</strain>
    </source>
</reference>